<gene>
    <name evidence="1" type="ORF">FYC77_10450</name>
</gene>
<dbReference type="EMBL" id="VTAW01000011">
    <property type="protein sequence ID" value="TYT62109.1"/>
    <property type="molecule type" value="Genomic_DNA"/>
</dbReference>
<sequence length="194" mass="21685">MSSASLSHVATFLPFVYQIWVMDRRSFLGGMSCSAGIVLSGCMYFDNSGDWETVRNCTEETAIRVESVGTALEDWLESPETFDSSRFDRAADETLETLENCESDVRHHYDDIEDETIVPEDELDQYNGKEVVAILEELFATAREGRTAATAVVEASGEPEELDAEEEETVESVTEEYDDVLEEVEPLIPDNTDS</sequence>
<dbReference type="AlphaFoldDB" id="A0A5D5AK23"/>
<proteinExistence type="predicted"/>
<evidence type="ECO:0000313" key="2">
    <source>
        <dbReference type="Proteomes" id="UP000324104"/>
    </source>
</evidence>
<organism evidence="1 2">
    <name type="scientific">Natrialba swarupiae</name>
    <dbReference type="NCBI Taxonomy" id="2448032"/>
    <lineage>
        <taxon>Archaea</taxon>
        <taxon>Methanobacteriati</taxon>
        <taxon>Methanobacteriota</taxon>
        <taxon>Stenosarchaea group</taxon>
        <taxon>Halobacteria</taxon>
        <taxon>Halobacteriales</taxon>
        <taxon>Natrialbaceae</taxon>
        <taxon>Natrialba</taxon>
    </lineage>
</organism>
<name>A0A5D5AK23_9EURY</name>
<accession>A0A5D5AK23</accession>
<comment type="caution">
    <text evidence="1">The sequence shown here is derived from an EMBL/GenBank/DDBJ whole genome shotgun (WGS) entry which is preliminary data.</text>
</comment>
<evidence type="ECO:0000313" key="1">
    <source>
        <dbReference type="EMBL" id="TYT62109.1"/>
    </source>
</evidence>
<protein>
    <submittedName>
        <fullName evidence="1">Uncharacterized protein</fullName>
    </submittedName>
</protein>
<keyword evidence="2" id="KW-1185">Reference proteome</keyword>
<dbReference type="Proteomes" id="UP000324104">
    <property type="component" value="Unassembled WGS sequence"/>
</dbReference>
<reference evidence="1 2" key="1">
    <citation type="submission" date="2019-08" db="EMBL/GenBank/DDBJ databases">
        <title>Archaea genome.</title>
        <authorList>
            <person name="Kajale S."/>
            <person name="Shouche Y."/>
            <person name="Deshpande N."/>
            <person name="Sharma A."/>
        </authorList>
    </citation>
    <scope>NUCLEOTIDE SEQUENCE [LARGE SCALE GENOMIC DNA]</scope>
    <source>
        <strain evidence="1 2">ESP3B_9</strain>
    </source>
</reference>